<dbReference type="KEGG" id="ssw:SSGZ1_1861"/>
<dbReference type="PANTHER" id="PTHR42850:SF4">
    <property type="entry name" value="ZINC-DEPENDENT ENDOPOLYPHOSPHATASE"/>
    <property type="match status" value="1"/>
</dbReference>
<evidence type="ECO:0000313" key="3">
    <source>
        <dbReference type="Proteomes" id="UP000002359"/>
    </source>
</evidence>
<gene>
    <name evidence="2" type="ordered locus">SSGZ1_1861</name>
</gene>
<name>D5AES4_STRGZ</name>
<sequence length="256" mass="29144">MLIKCGRIESMKKEFFVIGDVHGKFELLLDILKKWNEKRQQLIFLGDLIDRGENSKACLELVWSLVREKGAICLTGNHERMFLAWLRDPIDRYDHYRRNGGDTTINSLLGRPLDAPVDGLVDANAVLEQYEDLIDFVKSCPYHLETEDYIFVHAGVDLTLPDWRETSNHDKVWLRTPFHEAENTTGKMIVFGHTPVYNLYQTKLRISQIWTSPDGKMGIDGGAVYGGVLHGIVLDGTGLVQDYIVGAVNPRKEIED</sequence>
<dbReference type="Pfam" id="PF00149">
    <property type="entry name" value="Metallophos"/>
    <property type="match status" value="1"/>
</dbReference>
<reference evidence="2 3" key="1">
    <citation type="journal article" date="2009" name="J. Infect. Dis.">
        <title>Clinical, experimental, and genomic differences between intermediately pathogenic, highly pathogenic, and epidemic Streptococcus suis.</title>
        <authorList>
            <person name="Ye C."/>
            <person name="Zheng H."/>
            <person name="Zhang J."/>
            <person name="Jing H."/>
            <person name="Wang L."/>
            <person name="Xiong Y."/>
            <person name="Wang W."/>
            <person name="Zhou Z."/>
            <person name="Sun Q."/>
            <person name="Luo X."/>
            <person name="Du H."/>
            <person name="Gottschalk M."/>
            <person name="Xu J."/>
        </authorList>
    </citation>
    <scope>NUCLEOTIDE SEQUENCE [LARGE SCALE GENOMIC DNA]</scope>
    <source>
        <strain evidence="2 3">GZ1</strain>
    </source>
</reference>
<dbReference type="EMBL" id="CP000837">
    <property type="protein sequence ID" value="ADE32317.1"/>
    <property type="molecule type" value="Genomic_DNA"/>
</dbReference>
<accession>D5AES4</accession>
<dbReference type="GO" id="GO:0008803">
    <property type="term" value="F:bis(5'-nucleosyl)-tetraphosphatase (symmetrical) activity"/>
    <property type="evidence" value="ECO:0007669"/>
    <property type="project" value="TreeGrafter"/>
</dbReference>
<feature type="domain" description="Calcineurin-like phosphoesterase" evidence="1">
    <location>
        <begin position="15"/>
        <end position="197"/>
    </location>
</feature>
<dbReference type="InterPro" id="IPR029052">
    <property type="entry name" value="Metallo-depent_PP-like"/>
</dbReference>
<proteinExistence type="predicted"/>
<dbReference type="InterPro" id="IPR050126">
    <property type="entry name" value="Ap4A_hydrolase"/>
</dbReference>
<dbReference type="Gene3D" id="3.60.21.10">
    <property type="match status" value="1"/>
</dbReference>
<dbReference type="HOGENOM" id="CLU_023125_4_0_9"/>
<dbReference type="PATRIC" id="fig|423211.3.peg.1833"/>
<dbReference type="Proteomes" id="UP000002359">
    <property type="component" value="Chromosome"/>
</dbReference>
<dbReference type="GO" id="GO:0016791">
    <property type="term" value="F:phosphatase activity"/>
    <property type="evidence" value="ECO:0007669"/>
    <property type="project" value="TreeGrafter"/>
</dbReference>
<dbReference type="GO" id="GO:0110154">
    <property type="term" value="P:RNA decapping"/>
    <property type="evidence" value="ECO:0007669"/>
    <property type="project" value="TreeGrafter"/>
</dbReference>
<dbReference type="GO" id="GO:0005737">
    <property type="term" value="C:cytoplasm"/>
    <property type="evidence" value="ECO:0007669"/>
    <property type="project" value="TreeGrafter"/>
</dbReference>
<evidence type="ECO:0000313" key="2">
    <source>
        <dbReference type="EMBL" id="ADE32317.1"/>
    </source>
</evidence>
<dbReference type="SUPFAM" id="SSF56300">
    <property type="entry name" value="Metallo-dependent phosphatases"/>
    <property type="match status" value="1"/>
</dbReference>
<organism evidence="2 3">
    <name type="scientific">Streptococcus suis (strain GZ1)</name>
    <dbReference type="NCBI Taxonomy" id="423211"/>
    <lineage>
        <taxon>Bacteria</taxon>
        <taxon>Bacillati</taxon>
        <taxon>Bacillota</taxon>
        <taxon>Bacilli</taxon>
        <taxon>Lactobacillales</taxon>
        <taxon>Streptococcaceae</taxon>
        <taxon>Streptococcus</taxon>
    </lineage>
</organism>
<protein>
    <submittedName>
        <fullName evidence="2">Serine/threonine protein phosphatase</fullName>
    </submittedName>
</protein>
<dbReference type="PANTHER" id="PTHR42850">
    <property type="entry name" value="METALLOPHOSPHOESTERASE"/>
    <property type="match status" value="1"/>
</dbReference>
<evidence type="ECO:0000259" key="1">
    <source>
        <dbReference type="Pfam" id="PF00149"/>
    </source>
</evidence>
<dbReference type="AlphaFoldDB" id="D5AES4"/>
<dbReference type="InterPro" id="IPR004843">
    <property type="entry name" value="Calcineurin-like_PHP"/>
</dbReference>